<organism evidence="3 4">
    <name type="scientific">Arthrobacter russicus</name>
    <dbReference type="NCBI Taxonomy" id="172040"/>
    <lineage>
        <taxon>Bacteria</taxon>
        <taxon>Bacillati</taxon>
        <taxon>Actinomycetota</taxon>
        <taxon>Actinomycetes</taxon>
        <taxon>Micrococcales</taxon>
        <taxon>Micrococcaceae</taxon>
        <taxon>Arthrobacter</taxon>
    </lineage>
</organism>
<feature type="region of interest" description="Disordered" evidence="2">
    <location>
        <begin position="251"/>
        <end position="302"/>
    </location>
</feature>
<feature type="compositionally biased region" description="Low complexity" evidence="2">
    <location>
        <begin position="177"/>
        <end position="188"/>
    </location>
</feature>
<keyword evidence="3" id="KW-0418">Kinase</keyword>
<keyword evidence="3" id="KW-0808">Transferase</keyword>
<reference evidence="3 4" key="1">
    <citation type="submission" date="2023-07" db="EMBL/GenBank/DDBJ databases">
        <title>Sequencing the genomes of 1000 actinobacteria strains.</title>
        <authorList>
            <person name="Klenk H.-P."/>
        </authorList>
    </citation>
    <scope>NUCLEOTIDE SEQUENCE [LARGE SCALE GENOMIC DNA]</scope>
    <source>
        <strain evidence="3 4">DSM 14555</strain>
    </source>
</reference>
<evidence type="ECO:0000256" key="2">
    <source>
        <dbReference type="SAM" id="MobiDB-lite"/>
    </source>
</evidence>
<dbReference type="InterPro" id="IPR023346">
    <property type="entry name" value="Lysozyme-like_dom_sf"/>
</dbReference>
<dbReference type="Proteomes" id="UP001185069">
    <property type="component" value="Unassembled WGS sequence"/>
</dbReference>
<protein>
    <submittedName>
        <fullName evidence="3">Chemotaxis protein histidine kinase CheA</fullName>
    </submittedName>
</protein>
<feature type="region of interest" description="Disordered" evidence="2">
    <location>
        <begin position="161"/>
        <end position="188"/>
    </location>
</feature>
<gene>
    <name evidence="3" type="ORF">JOE69_003028</name>
</gene>
<feature type="coiled-coil region" evidence="1">
    <location>
        <begin position="81"/>
        <end position="108"/>
    </location>
</feature>
<comment type="caution">
    <text evidence="3">The sequence shown here is derived from an EMBL/GenBank/DDBJ whole genome shotgun (WGS) entry which is preliminary data.</text>
</comment>
<keyword evidence="4" id="KW-1185">Reference proteome</keyword>
<accession>A0ABU1JF82</accession>
<dbReference type="EMBL" id="JAVDQF010000001">
    <property type="protein sequence ID" value="MDR6270790.1"/>
    <property type="molecule type" value="Genomic_DNA"/>
</dbReference>
<keyword evidence="1" id="KW-0175">Coiled coil</keyword>
<evidence type="ECO:0000313" key="3">
    <source>
        <dbReference type="EMBL" id="MDR6270790.1"/>
    </source>
</evidence>
<dbReference type="SUPFAM" id="SSF53955">
    <property type="entry name" value="Lysozyme-like"/>
    <property type="match status" value="1"/>
</dbReference>
<feature type="region of interest" description="Disordered" evidence="2">
    <location>
        <begin position="1"/>
        <end position="28"/>
    </location>
</feature>
<name>A0ABU1JF82_9MICC</name>
<sequence>MSGFAVSPAQADDAPPSGYPSWQDVENAKQNASATAAEVDKINALLANLQDSAVSLGNAAIQALSEYSAAKAELAAASTRVEVLNGQLQQADAASQQLKKEAGALAAQSYKAGSSSLGIFSAIDAIQSTDSLRRLDLVNIVTQNAADLYAKAESARKATASLQAQQKQAEAERSRLSEAAQRSSDAAAAAQKAVEDQVAGTKTQSDTLNAQLASLNNTVLDTTQKYQQGVEAQREYEQAQQAKAAAAAKAQAEADARAAQAARDAAKPQPGTGGGTPPPVNPPTNPPVTPPTNPGGAVNNPAGAQAFASANLGTFGWGQDQFGCLLQLWNRESNWLTTATNPSSGAYGIPQSLPAGKMASIGADWLTNYQTQVIWGLNYIKGRYGSPCGAWAHSQSVGWY</sequence>
<proteinExistence type="predicted"/>
<dbReference type="GO" id="GO:0016301">
    <property type="term" value="F:kinase activity"/>
    <property type="evidence" value="ECO:0007669"/>
    <property type="project" value="UniProtKB-KW"/>
</dbReference>
<evidence type="ECO:0000313" key="4">
    <source>
        <dbReference type="Proteomes" id="UP001185069"/>
    </source>
</evidence>
<feature type="compositionally biased region" description="Pro residues" evidence="2">
    <location>
        <begin position="276"/>
        <end position="293"/>
    </location>
</feature>
<dbReference type="RefSeq" id="WP_309800085.1">
    <property type="nucleotide sequence ID" value="NZ_BAAAHY010000004.1"/>
</dbReference>
<evidence type="ECO:0000256" key="1">
    <source>
        <dbReference type="SAM" id="Coils"/>
    </source>
</evidence>
<feature type="compositionally biased region" description="Low complexity" evidence="2">
    <location>
        <begin position="251"/>
        <end position="263"/>
    </location>
</feature>